<accession>A0AAV4CN73</accession>
<keyword evidence="3" id="KW-1185">Reference proteome</keyword>
<evidence type="ECO:0000313" key="3">
    <source>
        <dbReference type="Proteomes" id="UP000735302"/>
    </source>
</evidence>
<sequence>MSASRAPLFLLVLAVIIPLAQAQQDIICTLLGILYDVLFGKDFVKRRSTFGHCSPIKCRTFAAVDGKHGETPTVLRQRQEF</sequence>
<proteinExistence type="predicted"/>
<comment type="caution">
    <text evidence="2">The sequence shown here is derived from an EMBL/GenBank/DDBJ whole genome shotgun (WGS) entry which is preliminary data.</text>
</comment>
<dbReference type="Proteomes" id="UP000735302">
    <property type="component" value="Unassembled WGS sequence"/>
</dbReference>
<protein>
    <recommendedName>
        <fullName evidence="4">Secreted protein</fullName>
    </recommendedName>
</protein>
<reference evidence="2 3" key="1">
    <citation type="journal article" date="2021" name="Elife">
        <title>Chloroplast acquisition without the gene transfer in kleptoplastic sea slugs, Plakobranchus ocellatus.</title>
        <authorList>
            <person name="Maeda T."/>
            <person name="Takahashi S."/>
            <person name="Yoshida T."/>
            <person name="Shimamura S."/>
            <person name="Takaki Y."/>
            <person name="Nagai Y."/>
            <person name="Toyoda A."/>
            <person name="Suzuki Y."/>
            <person name="Arimoto A."/>
            <person name="Ishii H."/>
            <person name="Satoh N."/>
            <person name="Nishiyama T."/>
            <person name="Hasebe M."/>
            <person name="Maruyama T."/>
            <person name="Minagawa J."/>
            <person name="Obokata J."/>
            <person name="Shigenobu S."/>
        </authorList>
    </citation>
    <scope>NUCLEOTIDE SEQUENCE [LARGE SCALE GENOMIC DNA]</scope>
</reference>
<name>A0AAV4CN73_9GAST</name>
<evidence type="ECO:0008006" key="4">
    <source>
        <dbReference type="Google" id="ProtNLM"/>
    </source>
</evidence>
<dbReference type="EMBL" id="BLXT01006735">
    <property type="protein sequence ID" value="GFO33028.1"/>
    <property type="molecule type" value="Genomic_DNA"/>
</dbReference>
<dbReference type="AlphaFoldDB" id="A0AAV4CN73"/>
<feature type="signal peptide" evidence="1">
    <location>
        <begin position="1"/>
        <end position="22"/>
    </location>
</feature>
<evidence type="ECO:0000313" key="2">
    <source>
        <dbReference type="EMBL" id="GFO33028.1"/>
    </source>
</evidence>
<organism evidence="2 3">
    <name type="scientific">Plakobranchus ocellatus</name>
    <dbReference type="NCBI Taxonomy" id="259542"/>
    <lineage>
        <taxon>Eukaryota</taxon>
        <taxon>Metazoa</taxon>
        <taxon>Spiralia</taxon>
        <taxon>Lophotrochozoa</taxon>
        <taxon>Mollusca</taxon>
        <taxon>Gastropoda</taxon>
        <taxon>Heterobranchia</taxon>
        <taxon>Euthyneura</taxon>
        <taxon>Panpulmonata</taxon>
        <taxon>Sacoglossa</taxon>
        <taxon>Placobranchoidea</taxon>
        <taxon>Plakobranchidae</taxon>
        <taxon>Plakobranchus</taxon>
    </lineage>
</organism>
<keyword evidence="1" id="KW-0732">Signal</keyword>
<evidence type="ECO:0000256" key="1">
    <source>
        <dbReference type="SAM" id="SignalP"/>
    </source>
</evidence>
<feature type="chain" id="PRO_5043842429" description="Secreted protein" evidence="1">
    <location>
        <begin position="23"/>
        <end position="81"/>
    </location>
</feature>
<gene>
    <name evidence="2" type="ORF">PoB_005953300</name>
</gene>